<dbReference type="GO" id="GO:0008408">
    <property type="term" value="F:3'-5' exonuclease activity"/>
    <property type="evidence" value="ECO:0007669"/>
    <property type="project" value="InterPro"/>
</dbReference>
<keyword evidence="7 9" id="KW-0239">DNA-directed DNA polymerase</keyword>
<dbReference type="InterPro" id="IPR022634">
    <property type="entry name" value="DNA_polIII_beta_N"/>
</dbReference>
<name>A0A402CWM6_9BACT</name>
<dbReference type="InterPro" id="IPR022637">
    <property type="entry name" value="DNA_polIII_beta_cen"/>
</dbReference>
<keyword evidence="8" id="KW-0238">DNA-binding</keyword>
<keyword evidence="3 9" id="KW-0963">Cytoplasm</keyword>
<gene>
    <name evidence="10" type="ORF">CCAX7_62690</name>
</gene>
<keyword evidence="11" id="KW-1185">Reference proteome</keyword>
<dbReference type="CDD" id="cd00140">
    <property type="entry name" value="beta_clamp"/>
    <property type="match status" value="1"/>
</dbReference>
<dbReference type="Gene3D" id="3.70.10.10">
    <property type="match status" value="1"/>
</dbReference>
<dbReference type="Gene3D" id="3.10.150.10">
    <property type="entry name" value="DNA Polymerase III, subunit A, domain 2"/>
    <property type="match status" value="1"/>
</dbReference>
<dbReference type="OrthoDB" id="8421503at2"/>
<dbReference type="Pfam" id="PF00712">
    <property type="entry name" value="DNA_pol3_beta"/>
    <property type="match status" value="1"/>
</dbReference>
<dbReference type="InterPro" id="IPR022635">
    <property type="entry name" value="DNA_polIII_beta_C"/>
</dbReference>
<dbReference type="Proteomes" id="UP000287394">
    <property type="component" value="Chromosome"/>
</dbReference>
<evidence type="ECO:0000256" key="3">
    <source>
        <dbReference type="ARBA" id="ARBA00022490"/>
    </source>
</evidence>
<sequence>MAATDTGTFLKASSARRELFDGIQTVGKAVATRSSLPILTHVRITAKDGKVSLMATDLEMWMEHTLPHAVVTGEGAATAPARNFTELLGAMPDSDVTFTVEDETNTLHLRCNKANYKLLGLAADEFPLMPQVKEESRFVIDRTLLRDAIKQTLFATSSDETRAILTGVLVIFQGDSLKLVATDTHRLAVRDCAVQEGRGSASAIVPARAMSELQRIVGNEEGEVTVTLSSNQIQFQIENEKSGSTTLISRLIDGQFPNFERVIPTQATKTLTIQREPLVAAVRRAAIVARESANRIVLRTTEDGDRLTITAESGNIGNAYEEVDMAREGEDGPVEIAFNAKYLSDVLNVLDTEGLNIELTEPLRPGVIRPTEDADYLCVLMPMQVV</sequence>
<evidence type="ECO:0000256" key="8">
    <source>
        <dbReference type="ARBA" id="ARBA00023125"/>
    </source>
</evidence>
<dbReference type="Pfam" id="PF02768">
    <property type="entry name" value="DNA_pol3_beta_3"/>
    <property type="match status" value="1"/>
</dbReference>
<dbReference type="PIRSF" id="PIRSF000804">
    <property type="entry name" value="DNA_pol_III_b"/>
    <property type="match status" value="1"/>
</dbReference>
<keyword evidence="5 9" id="KW-0548">Nucleotidyltransferase</keyword>
<dbReference type="EMBL" id="AP025739">
    <property type="protein sequence ID" value="BDI34218.1"/>
    <property type="molecule type" value="Genomic_DNA"/>
</dbReference>
<evidence type="ECO:0000256" key="9">
    <source>
        <dbReference type="PIRNR" id="PIRNR000804"/>
    </source>
</evidence>
<dbReference type="SMART" id="SM00480">
    <property type="entry name" value="POL3Bc"/>
    <property type="match status" value="1"/>
</dbReference>
<evidence type="ECO:0000256" key="5">
    <source>
        <dbReference type="ARBA" id="ARBA00022695"/>
    </source>
</evidence>
<dbReference type="PANTHER" id="PTHR30478">
    <property type="entry name" value="DNA POLYMERASE III SUBUNIT BETA"/>
    <property type="match status" value="1"/>
</dbReference>
<comment type="similarity">
    <text evidence="2 9">Belongs to the beta sliding clamp family.</text>
</comment>
<dbReference type="GO" id="GO:0009360">
    <property type="term" value="C:DNA polymerase III complex"/>
    <property type="evidence" value="ECO:0007669"/>
    <property type="project" value="InterPro"/>
</dbReference>
<dbReference type="GO" id="GO:0005737">
    <property type="term" value="C:cytoplasm"/>
    <property type="evidence" value="ECO:0007669"/>
    <property type="project" value="UniProtKB-SubCell"/>
</dbReference>
<dbReference type="PANTHER" id="PTHR30478:SF0">
    <property type="entry name" value="BETA SLIDING CLAMP"/>
    <property type="match status" value="1"/>
</dbReference>
<evidence type="ECO:0000313" key="11">
    <source>
        <dbReference type="Proteomes" id="UP000287394"/>
    </source>
</evidence>
<proteinExistence type="inferred from homology"/>
<dbReference type="GO" id="GO:0006271">
    <property type="term" value="P:DNA strand elongation involved in DNA replication"/>
    <property type="evidence" value="ECO:0007669"/>
    <property type="project" value="TreeGrafter"/>
</dbReference>
<dbReference type="NCBIfam" id="TIGR00663">
    <property type="entry name" value="dnan"/>
    <property type="match status" value="1"/>
</dbReference>
<dbReference type="InterPro" id="IPR046938">
    <property type="entry name" value="DNA_clamp_sf"/>
</dbReference>
<dbReference type="InterPro" id="IPR001001">
    <property type="entry name" value="DNA_polIII_beta"/>
</dbReference>
<evidence type="ECO:0000256" key="7">
    <source>
        <dbReference type="ARBA" id="ARBA00022932"/>
    </source>
</evidence>
<comment type="subcellular location">
    <subcellularLocation>
        <location evidence="1 9">Cytoplasm</location>
    </subcellularLocation>
</comment>
<dbReference type="SUPFAM" id="SSF55979">
    <property type="entry name" value="DNA clamp"/>
    <property type="match status" value="3"/>
</dbReference>
<organism evidence="10 11">
    <name type="scientific">Capsulimonas corticalis</name>
    <dbReference type="NCBI Taxonomy" id="2219043"/>
    <lineage>
        <taxon>Bacteria</taxon>
        <taxon>Bacillati</taxon>
        <taxon>Armatimonadota</taxon>
        <taxon>Armatimonadia</taxon>
        <taxon>Capsulimonadales</taxon>
        <taxon>Capsulimonadaceae</taxon>
        <taxon>Capsulimonas</taxon>
    </lineage>
</organism>
<dbReference type="Pfam" id="PF02767">
    <property type="entry name" value="DNA_pol3_beta_2"/>
    <property type="match status" value="1"/>
</dbReference>
<evidence type="ECO:0000256" key="4">
    <source>
        <dbReference type="ARBA" id="ARBA00022679"/>
    </source>
</evidence>
<protein>
    <recommendedName>
        <fullName evidence="9">Beta sliding clamp</fullName>
    </recommendedName>
</protein>
<evidence type="ECO:0000256" key="6">
    <source>
        <dbReference type="ARBA" id="ARBA00022705"/>
    </source>
</evidence>
<comment type="subunit">
    <text evidence="9">Forms a ring-shaped head-to-tail homodimer around DNA.</text>
</comment>
<evidence type="ECO:0000256" key="2">
    <source>
        <dbReference type="ARBA" id="ARBA00010752"/>
    </source>
</evidence>
<dbReference type="GO" id="GO:0003887">
    <property type="term" value="F:DNA-directed DNA polymerase activity"/>
    <property type="evidence" value="ECO:0007669"/>
    <property type="project" value="UniProtKB-UniRule"/>
</dbReference>
<accession>A0A402CWM6</accession>
<comment type="function">
    <text evidence="9">Confers DNA tethering and processivity to DNA polymerases and other proteins. Acts as a clamp, forming a ring around DNA (a reaction catalyzed by the clamp-loading complex) which diffuses in an ATP-independent manner freely and bidirectionally along dsDNA. Initially characterized for its ability to contact the catalytic subunit of DNA polymerase III (Pol III), a complex, multichain enzyme responsible for most of the replicative synthesis in bacteria; Pol III exhibits 3'-5' exonuclease proofreading activity. The beta chain is required for initiation of replication as well as for processivity of DNA replication.</text>
</comment>
<evidence type="ECO:0000256" key="1">
    <source>
        <dbReference type="ARBA" id="ARBA00004496"/>
    </source>
</evidence>
<dbReference type="KEGG" id="ccot:CCAX7_62690"/>
<dbReference type="GO" id="GO:0003677">
    <property type="term" value="F:DNA binding"/>
    <property type="evidence" value="ECO:0007669"/>
    <property type="project" value="UniProtKB-UniRule"/>
</dbReference>
<reference evidence="10 11" key="1">
    <citation type="journal article" date="2019" name="Int. J. Syst. Evol. Microbiol.">
        <title>Capsulimonas corticalis gen. nov., sp. nov., an aerobic capsulated bacterium, of a novel bacterial order, Capsulimonadales ord. nov., of the class Armatimonadia of the phylum Armatimonadetes.</title>
        <authorList>
            <person name="Li J."/>
            <person name="Kudo C."/>
            <person name="Tonouchi A."/>
        </authorList>
    </citation>
    <scope>NUCLEOTIDE SEQUENCE [LARGE SCALE GENOMIC DNA]</scope>
    <source>
        <strain evidence="10 11">AX-7</strain>
    </source>
</reference>
<keyword evidence="4 9" id="KW-0808">Transferase</keyword>
<dbReference type="AlphaFoldDB" id="A0A402CWM6"/>
<dbReference type="FunCoup" id="A0A402CWM6">
    <property type="interactions" value="458"/>
</dbReference>
<dbReference type="RefSeq" id="WP_119321758.1">
    <property type="nucleotide sequence ID" value="NZ_AP025739.1"/>
</dbReference>
<evidence type="ECO:0000313" key="10">
    <source>
        <dbReference type="EMBL" id="BDI34218.1"/>
    </source>
</evidence>
<keyword evidence="6 9" id="KW-0235">DNA replication</keyword>